<dbReference type="EMBL" id="JACXTF010000001">
    <property type="protein sequence ID" value="MBD3719655.1"/>
    <property type="molecule type" value="Genomic_DNA"/>
</dbReference>
<organism evidence="1 2">
    <name type="scientific">Klebsiella pneumoniae</name>
    <dbReference type="NCBI Taxonomy" id="573"/>
    <lineage>
        <taxon>Bacteria</taxon>
        <taxon>Pseudomonadati</taxon>
        <taxon>Pseudomonadota</taxon>
        <taxon>Gammaproteobacteria</taxon>
        <taxon>Enterobacterales</taxon>
        <taxon>Enterobacteriaceae</taxon>
        <taxon>Klebsiella/Raoultella group</taxon>
        <taxon>Klebsiella</taxon>
        <taxon>Klebsiella pneumoniae complex</taxon>
    </lineage>
</organism>
<sequence length="44" mass="4875">MRFLTSAFSIKLEDLADEWFVSRATLQNDMVEGARALPALSADS</sequence>
<dbReference type="AlphaFoldDB" id="A0A927DXJ2"/>
<evidence type="ECO:0000313" key="2">
    <source>
        <dbReference type="Proteomes" id="UP000622731"/>
    </source>
</evidence>
<gene>
    <name evidence="1" type="ORF">IE988_05850</name>
</gene>
<reference evidence="1" key="1">
    <citation type="submission" date="2020-07" db="EMBL/GenBank/DDBJ databases">
        <title>Clinical and genomic characterization of carbapenemase-producing Enterobacterales causing secondary infections during the COVID-19 crisis at a New York City hospital.</title>
        <authorList>
            <person name="Gomez-Simmonds A."/>
            <person name="Annavajhala M.K."/>
            <person name="Uhlemann A.-C."/>
        </authorList>
    </citation>
    <scope>NUCLEOTIDE SEQUENCE</scope>
    <source>
        <strain evidence="1">NK1594</strain>
    </source>
</reference>
<evidence type="ECO:0000313" key="1">
    <source>
        <dbReference type="EMBL" id="MBD3719655.1"/>
    </source>
</evidence>
<accession>A0A927DXJ2</accession>
<protein>
    <submittedName>
        <fullName evidence="1">Uncharacterized protein</fullName>
    </submittedName>
</protein>
<name>A0A927DXJ2_KLEPN</name>
<proteinExistence type="predicted"/>
<comment type="caution">
    <text evidence="1">The sequence shown here is derived from an EMBL/GenBank/DDBJ whole genome shotgun (WGS) entry which is preliminary data.</text>
</comment>
<dbReference type="Proteomes" id="UP000622731">
    <property type="component" value="Unassembled WGS sequence"/>
</dbReference>